<organism evidence="11 12">
    <name type="scientific">Quercus lobata</name>
    <name type="common">Valley oak</name>
    <dbReference type="NCBI Taxonomy" id="97700"/>
    <lineage>
        <taxon>Eukaryota</taxon>
        <taxon>Viridiplantae</taxon>
        <taxon>Streptophyta</taxon>
        <taxon>Embryophyta</taxon>
        <taxon>Tracheophyta</taxon>
        <taxon>Spermatophyta</taxon>
        <taxon>Magnoliopsida</taxon>
        <taxon>eudicotyledons</taxon>
        <taxon>Gunneridae</taxon>
        <taxon>Pentapetalae</taxon>
        <taxon>rosids</taxon>
        <taxon>fabids</taxon>
        <taxon>Fagales</taxon>
        <taxon>Fagaceae</taxon>
        <taxon>Quercus</taxon>
    </lineage>
</organism>
<evidence type="ECO:0000256" key="6">
    <source>
        <dbReference type="ARBA" id="ARBA00022989"/>
    </source>
</evidence>
<reference evidence="11" key="2">
    <citation type="submission" date="2021-01" db="UniProtKB">
        <authorList>
            <consortium name="EnsemblPlants"/>
        </authorList>
    </citation>
    <scope>IDENTIFICATION</scope>
</reference>
<dbReference type="PROSITE" id="PS50089">
    <property type="entry name" value="ZF_RING_2"/>
    <property type="match status" value="1"/>
</dbReference>
<dbReference type="Gene3D" id="3.30.40.10">
    <property type="entry name" value="Zinc/RING finger domain, C3HC4 (zinc finger)"/>
    <property type="match status" value="1"/>
</dbReference>
<evidence type="ECO:0000256" key="2">
    <source>
        <dbReference type="ARBA" id="ARBA00022692"/>
    </source>
</evidence>
<evidence type="ECO:0000313" key="11">
    <source>
        <dbReference type="EnsemblPlants" id="QL02p091165:mrna"/>
    </source>
</evidence>
<evidence type="ECO:0000256" key="8">
    <source>
        <dbReference type="PROSITE-ProRule" id="PRU00175"/>
    </source>
</evidence>
<comment type="subcellular location">
    <subcellularLocation>
        <location evidence="1">Membrane</location>
        <topology evidence="1">Single-pass membrane protein</topology>
    </subcellularLocation>
</comment>
<sequence>MGSSNSRLESRPSRPPRVNGTNRSNVFSLICGGSSSRATHQLEDRPVEFLVDSAEHSNQLINEVQNITEETTLSTGTGRFSCSNTEIGASSESSILASEDTSVEHGSVYIETNNRGKCFSESKELVPPHQVSAGHSHDESYRDSGTTASTSLKEQQSSDPVSVNVSTNKDAVNGIDDSVDRRVPQICPKVHPSSSSSQEIGDSSSRRVSVENHIGEVTASDSDSVPHESNLPATFRSLGDGSLPEAIPSGLGFLVSNRDRSWADGSVLQVDVVTISSNIISSSNADEGNREVRRNSRRLFWDAFSRRSSRRNSDSPTILLSTDDTDDLGSHDRWLLDLSGDFFDDGVGSDRGYLGSRIHRLNEQRRHSRSEIWERLRGSLDDNGRRNTTCPSGLHQDGRCSCESLSMNEESSTRASISRIVMLAEALFEVLDEIHRQPVSLSLSMVSLPAPESVVNSFPLKSHKKVETAEGSEAEQCYICLAEYEEGDKIRVLPCHHEYHMSCVDKWLKEIHGVCPLCRGDVREGLTESSVSNSEIPSL</sequence>
<evidence type="ECO:0000256" key="3">
    <source>
        <dbReference type="ARBA" id="ARBA00022723"/>
    </source>
</evidence>
<evidence type="ECO:0000256" key="7">
    <source>
        <dbReference type="ARBA" id="ARBA00023136"/>
    </source>
</evidence>
<gene>
    <name evidence="11" type="primary">LOC115977164</name>
</gene>
<keyword evidence="2" id="KW-0812">Transmembrane</keyword>
<dbReference type="AlphaFoldDB" id="A0A7N2L214"/>
<evidence type="ECO:0000256" key="9">
    <source>
        <dbReference type="SAM" id="MobiDB-lite"/>
    </source>
</evidence>
<feature type="compositionally biased region" description="Low complexity" evidence="9">
    <location>
        <begin position="193"/>
        <end position="203"/>
    </location>
</feature>
<evidence type="ECO:0000259" key="10">
    <source>
        <dbReference type="PROSITE" id="PS50089"/>
    </source>
</evidence>
<feature type="region of interest" description="Disordered" evidence="9">
    <location>
        <begin position="1"/>
        <end position="25"/>
    </location>
</feature>
<dbReference type="PANTHER" id="PTHR47168:SF1">
    <property type="entry name" value="OS02G0798600 PROTEIN"/>
    <property type="match status" value="1"/>
</dbReference>
<dbReference type="SUPFAM" id="SSF57850">
    <property type="entry name" value="RING/U-box"/>
    <property type="match status" value="1"/>
</dbReference>
<keyword evidence="5" id="KW-0862">Zinc</keyword>
<dbReference type="RefSeq" id="XP_030954717.1">
    <property type="nucleotide sequence ID" value="XM_031098857.1"/>
</dbReference>
<evidence type="ECO:0000256" key="5">
    <source>
        <dbReference type="ARBA" id="ARBA00022833"/>
    </source>
</evidence>
<proteinExistence type="predicted"/>
<feature type="domain" description="RING-type" evidence="10">
    <location>
        <begin position="477"/>
        <end position="519"/>
    </location>
</feature>
<dbReference type="EnsemblPlants" id="QL02p091165:mrna">
    <property type="protein sequence ID" value="QL02p091165:mrna"/>
    <property type="gene ID" value="QL02p091165"/>
</dbReference>
<dbReference type="GeneID" id="115977164"/>
<dbReference type="Proteomes" id="UP000594261">
    <property type="component" value="Chromosome 2"/>
</dbReference>
<keyword evidence="3" id="KW-0479">Metal-binding</keyword>
<feature type="compositionally biased region" description="Polar residues" evidence="9">
    <location>
        <begin position="143"/>
        <end position="170"/>
    </location>
</feature>
<keyword evidence="6" id="KW-1133">Transmembrane helix</keyword>
<keyword evidence="12" id="KW-1185">Reference proteome</keyword>
<dbReference type="KEGG" id="qlo:115977164"/>
<dbReference type="OrthoDB" id="8062037at2759"/>
<dbReference type="PANTHER" id="PTHR47168">
    <property type="entry name" value="RING ZINC FINGER DOMAIN SUPERFAMILY PROTEIN-RELATED"/>
    <property type="match status" value="1"/>
</dbReference>
<dbReference type="OMA" id="GMCSCES"/>
<dbReference type="Gramene" id="QL02p091165:mrna">
    <property type="protein sequence ID" value="QL02p091165:mrna"/>
    <property type="gene ID" value="QL02p091165"/>
</dbReference>
<dbReference type="InParanoid" id="A0A7N2L214"/>
<dbReference type="InterPro" id="IPR001841">
    <property type="entry name" value="Znf_RING"/>
</dbReference>
<dbReference type="SMART" id="SM00184">
    <property type="entry name" value="RING"/>
    <property type="match status" value="1"/>
</dbReference>
<evidence type="ECO:0000256" key="4">
    <source>
        <dbReference type="ARBA" id="ARBA00022771"/>
    </source>
</evidence>
<dbReference type="Pfam" id="PF13639">
    <property type="entry name" value="zf-RING_2"/>
    <property type="match status" value="1"/>
</dbReference>
<reference evidence="12" key="1">
    <citation type="journal article" date="2016" name="G3 (Bethesda)">
        <title>First Draft Assembly and Annotation of the Genome of a California Endemic Oak Quercus lobata Nee (Fagaceae).</title>
        <authorList>
            <person name="Sork V.L."/>
            <person name="Fitz-Gibbon S.T."/>
            <person name="Puiu D."/>
            <person name="Crepeau M."/>
            <person name="Gugger P.F."/>
            <person name="Sherman R."/>
            <person name="Stevens K."/>
            <person name="Langley C.H."/>
            <person name="Pellegrini M."/>
            <person name="Salzberg S.L."/>
        </authorList>
    </citation>
    <scope>NUCLEOTIDE SEQUENCE [LARGE SCALE GENOMIC DNA]</scope>
    <source>
        <strain evidence="12">cv. SW786</strain>
    </source>
</reference>
<keyword evidence="7" id="KW-0472">Membrane</keyword>
<dbReference type="GO" id="GO:0008270">
    <property type="term" value="F:zinc ion binding"/>
    <property type="evidence" value="ECO:0007669"/>
    <property type="project" value="UniProtKB-KW"/>
</dbReference>
<name>A0A7N2L214_QUELO</name>
<protein>
    <recommendedName>
        <fullName evidence="10">RING-type domain-containing protein</fullName>
    </recommendedName>
</protein>
<evidence type="ECO:0000256" key="1">
    <source>
        <dbReference type="ARBA" id="ARBA00004167"/>
    </source>
</evidence>
<dbReference type="InterPro" id="IPR051653">
    <property type="entry name" value="E3_ligase_sorting_rcpt"/>
</dbReference>
<dbReference type="FunFam" id="3.30.40.10:FF:000388">
    <property type="entry name" value="Putative RING zinc finger domain superfamily protein"/>
    <property type="match status" value="1"/>
</dbReference>
<dbReference type="GO" id="GO:0016020">
    <property type="term" value="C:membrane"/>
    <property type="evidence" value="ECO:0007669"/>
    <property type="project" value="UniProtKB-SubCell"/>
</dbReference>
<evidence type="ECO:0000313" key="12">
    <source>
        <dbReference type="Proteomes" id="UP000594261"/>
    </source>
</evidence>
<accession>A0A7N2L214</accession>
<feature type="region of interest" description="Disordered" evidence="9">
    <location>
        <begin position="124"/>
        <end position="208"/>
    </location>
</feature>
<keyword evidence="4 8" id="KW-0863">Zinc-finger</keyword>
<dbReference type="InterPro" id="IPR013083">
    <property type="entry name" value="Znf_RING/FYVE/PHD"/>
</dbReference>